<proteinExistence type="predicted"/>
<dbReference type="OrthoDB" id="573709at2"/>
<keyword evidence="1" id="KW-0472">Membrane</keyword>
<feature type="transmembrane region" description="Helical" evidence="1">
    <location>
        <begin position="55"/>
        <end position="74"/>
    </location>
</feature>
<keyword evidence="3" id="KW-1185">Reference proteome</keyword>
<gene>
    <name evidence="2" type="ORF">LPTSP2_37130</name>
</gene>
<feature type="transmembrane region" description="Helical" evidence="1">
    <location>
        <begin position="124"/>
        <end position="141"/>
    </location>
</feature>
<name>A0A2P2DIK8_9LEPT</name>
<dbReference type="RefSeq" id="WP_108961386.1">
    <property type="nucleotide sequence ID" value="NZ_BFAZ01000012.1"/>
</dbReference>
<keyword evidence="1" id="KW-1133">Transmembrane helix</keyword>
<dbReference type="Proteomes" id="UP000245206">
    <property type="component" value="Unassembled WGS sequence"/>
</dbReference>
<dbReference type="AlphaFoldDB" id="A0A2P2DIK8"/>
<evidence type="ECO:0000313" key="2">
    <source>
        <dbReference type="EMBL" id="GBF44410.1"/>
    </source>
</evidence>
<dbReference type="EMBL" id="BFAZ01000012">
    <property type="protein sequence ID" value="GBF44410.1"/>
    <property type="molecule type" value="Genomic_DNA"/>
</dbReference>
<comment type="caution">
    <text evidence="2">The sequence shown here is derived from an EMBL/GenBank/DDBJ whole genome shotgun (WGS) entry which is preliminary data.</text>
</comment>
<organism evidence="2 3">
    <name type="scientific">Leptospira ellinghausenii</name>
    <dbReference type="NCBI Taxonomy" id="1917822"/>
    <lineage>
        <taxon>Bacteria</taxon>
        <taxon>Pseudomonadati</taxon>
        <taxon>Spirochaetota</taxon>
        <taxon>Spirochaetia</taxon>
        <taxon>Leptospirales</taxon>
        <taxon>Leptospiraceae</taxon>
        <taxon>Leptospira</taxon>
    </lineage>
</organism>
<feature type="transmembrane region" description="Helical" evidence="1">
    <location>
        <begin position="33"/>
        <end position="48"/>
    </location>
</feature>
<evidence type="ECO:0000313" key="3">
    <source>
        <dbReference type="Proteomes" id="UP000245206"/>
    </source>
</evidence>
<evidence type="ECO:0000256" key="1">
    <source>
        <dbReference type="SAM" id="Phobius"/>
    </source>
</evidence>
<accession>A0A2P2DIK8</accession>
<reference evidence="3" key="1">
    <citation type="journal article" date="2019" name="Microbiol. Immunol.">
        <title>Molecular and phenotypic characterization of Leptospira johnsonii sp. nov., Leptospira ellinghausenii sp. nov. and Leptospira ryugenii sp. nov. isolated from soil and water in Japan.</title>
        <authorList>
            <person name="Masuzawa T."/>
            <person name="Saito M."/>
            <person name="Nakao R."/>
            <person name="Nikaido Y."/>
            <person name="Matsumoto M."/>
            <person name="Ogawa M."/>
            <person name="Yokoyama M."/>
            <person name="Hidaka Y."/>
            <person name="Tomita J."/>
            <person name="Sakakibara K."/>
            <person name="Suzuki K."/>
            <person name="Yasuda S."/>
            <person name="Sato H."/>
            <person name="Yamaguchi M."/>
            <person name="Yoshida S.I."/>
            <person name="Koizumi N."/>
            <person name="Kawamura Y."/>
        </authorList>
    </citation>
    <scope>NUCLEOTIDE SEQUENCE [LARGE SCALE GENOMIC DNA]</scope>
    <source>
        <strain evidence="3">E18</strain>
    </source>
</reference>
<sequence>MSKKLRENTAIQTHILILQNIISRMASNSANCKAWALTLIAAILVLLIDKSRLSLFWISYIPLGFLWILDAYYFGLENFFRSCHDEFLIKLDSKKFDFSSVYRVPKPSENIKATLKAFTSFSTSPFYLLLSVTIFLTVCFIE</sequence>
<keyword evidence="1" id="KW-0812">Transmembrane</keyword>
<protein>
    <submittedName>
        <fullName evidence="2">Uncharacterized protein</fullName>
    </submittedName>
</protein>